<name>A0ABS8M8R4_9FLAO</name>
<accession>A0ABS8M8R4</accession>
<dbReference type="RefSeq" id="WP_230033272.1">
    <property type="nucleotide sequence ID" value="NZ_JAJJMM010000001.1"/>
</dbReference>
<sequence>METISLTASLIGFAFIWYVTLIYPPAHKILRDKKKYNMLFYFSILSPFLAITAYNSQMLENRKETSFLSLCLLIFLILYKYFDNYILKKNGRNLYFKVRYNSVWKDEESDKVTTLEECFNFILIILPLILCFALKYTILDLRIENYFQ</sequence>
<protein>
    <submittedName>
        <fullName evidence="2">Uncharacterized protein</fullName>
    </submittedName>
</protein>
<feature type="transmembrane region" description="Helical" evidence="1">
    <location>
        <begin position="118"/>
        <end position="138"/>
    </location>
</feature>
<reference evidence="2" key="1">
    <citation type="submission" date="2021-11" db="EMBL/GenBank/DDBJ databases">
        <title>Description of novel Flavobacterium species.</title>
        <authorList>
            <person name="Saticioglu I.B."/>
            <person name="Ay H."/>
            <person name="Altun S."/>
            <person name="Duman M."/>
        </authorList>
    </citation>
    <scope>NUCLEOTIDE SEQUENCE</scope>
    <source>
        <strain evidence="2">F-30</strain>
    </source>
</reference>
<gene>
    <name evidence="2" type="ORF">LNP81_02845</name>
</gene>
<keyword evidence="1" id="KW-0812">Transmembrane</keyword>
<organism evidence="2 3">
    <name type="scientific">Flavobacterium piscisymbiosum</name>
    <dbReference type="NCBI Taxonomy" id="2893753"/>
    <lineage>
        <taxon>Bacteria</taxon>
        <taxon>Pseudomonadati</taxon>
        <taxon>Bacteroidota</taxon>
        <taxon>Flavobacteriia</taxon>
        <taxon>Flavobacteriales</taxon>
        <taxon>Flavobacteriaceae</taxon>
        <taxon>Flavobacterium</taxon>
    </lineage>
</organism>
<evidence type="ECO:0000313" key="2">
    <source>
        <dbReference type="EMBL" id="MCC9061918.1"/>
    </source>
</evidence>
<keyword evidence="1" id="KW-1133">Transmembrane helix</keyword>
<keyword evidence="1" id="KW-0472">Membrane</keyword>
<evidence type="ECO:0000313" key="3">
    <source>
        <dbReference type="Proteomes" id="UP001430679"/>
    </source>
</evidence>
<dbReference type="EMBL" id="JAJJMM010000001">
    <property type="protein sequence ID" value="MCC9061918.1"/>
    <property type="molecule type" value="Genomic_DNA"/>
</dbReference>
<feature type="transmembrane region" description="Helical" evidence="1">
    <location>
        <begin position="36"/>
        <end position="54"/>
    </location>
</feature>
<keyword evidence="3" id="KW-1185">Reference proteome</keyword>
<dbReference type="Proteomes" id="UP001430679">
    <property type="component" value="Unassembled WGS sequence"/>
</dbReference>
<evidence type="ECO:0000256" key="1">
    <source>
        <dbReference type="SAM" id="Phobius"/>
    </source>
</evidence>
<comment type="caution">
    <text evidence="2">The sequence shown here is derived from an EMBL/GenBank/DDBJ whole genome shotgun (WGS) entry which is preliminary data.</text>
</comment>
<proteinExistence type="predicted"/>
<feature type="transmembrane region" description="Helical" evidence="1">
    <location>
        <begin position="66"/>
        <end position="82"/>
    </location>
</feature>
<feature type="transmembrane region" description="Helical" evidence="1">
    <location>
        <begin position="6"/>
        <end position="24"/>
    </location>
</feature>